<feature type="coiled-coil region" evidence="1">
    <location>
        <begin position="439"/>
        <end position="469"/>
    </location>
</feature>
<dbReference type="PANTHER" id="PTHR23159">
    <property type="entry name" value="CENTROSOMAL PROTEIN 2"/>
    <property type="match status" value="1"/>
</dbReference>
<reference evidence="4" key="1">
    <citation type="submission" date="2025-08" db="UniProtKB">
        <authorList>
            <consortium name="RefSeq"/>
        </authorList>
    </citation>
    <scope>IDENTIFICATION</scope>
    <source>
        <tissue evidence="4">Silk gland</tissue>
    </source>
</reference>
<dbReference type="OrthoDB" id="6913871at2759"/>
<accession>A0A6J2K7Y3</accession>
<dbReference type="GeneID" id="114248135"/>
<evidence type="ECO:0000313" key="3">
    <source>
        <dbReference type="Proteomes" id="UP000504629"/>
    </source>
</evidence>
<feature type="region of interest" description="Disordered" evidence="2">
    <location>
        <begin position="901"/>
        <end position="935"/>
    </location>
</feature>
<feature type="region of interest" description="Disordered" evidence="2">
    <location>
        <begin position="1082"/>
        <end position="1112"/>
    </location>
</feature>
<evidence type="ECO:0000256" key="2">
    <source>
        <dbReference type="SAM" id="MobiDB-lite"/>
    </source>
</evidence>
<feature type="coiled-coil region" evidence="1">
    <location>
        <begin position="262"/>
        <end position="359"/>
    </location>
</feature>
<feature type="compositionally biased region" description="Polar residues" evidence="2">
    <location>
        <begin position="1089"/>
        <end position="1112"/>
    </location>
</feature>
<dbReference type="Proteomes" id="UP000504629">
    <property type="component" value="Unplaced"/>
</dbReference>
<organism evidence="3 4">
    <name type="scientific">Bombyx mandarina</name>
    <name type="common">Wild silk moth</name>
    <name type="synonym">Wild silkworm</name>
    <dbReference type="NCBI Taxonomy" id="7092"/>
    <lineage>
        <taxon>Eukaryota</taxon>
        <taxon>Metazoa</taxon>
        <taxon>Ecdysozoa</taxon>
        <taxon>Arthropoda</taxon>
        <taxon>Hexapoda</taxon>
        <taxon>Insecta</taxon>
        <taxon>Pterygota</taxon>
        <taxon>Neoptera</taxon>
        <taxon>Endopterygota</taxon>
        <taxon>Lepidoptera</taxon>
        <taxon>Glossata</taxon>
        <taxon>Ditrysia</taxon>
        <taxon>Bombycoidea</taxon>
        <taxon>Bombycidae</taxon>
        <taxon>Bombycinae</taxon>
        <taxon>Bombyx</taxon>
    </lineage>
</organism>
<feature type="compositionally biased region" description="Basic and acidic residues" evidence="2">
    <location>
        <begin position="919"/>
        <end position="932"/>
    </location>
</feature>
<evidence type="ECO:0000313" key="4">
    <source>
        <dbReference type="RefSeq" id="XP_028037072.1"/>
    </source>
</evidence>
<proteinExistence type="predicted"/>
<protein>
    <submittedName>
        <fullName evidence="4">Uncharacterized protein LOC114248135</fullName>
    </submittedName>
</protein>
<dbReference type="RefSeq" id="XP_028037072.1">
    <property type="nucleotide sequence ID" value="XM_028181271.1"/>
</dbReference>
<gene>
    <name evidence="4" type="primary">LOC114248135</name>
</gene>
<dbReference type="KEGG" id="bman:114248135"/>
<name>A0A6J2K7Y3_BOMMA</name>
<dbReference type="PANTHER" id="PTHR23159:SF31">
    <property type="entry name" value="CENTROSOME-ASSOCIATED PROTEIN CEP250 ISOFORM X1"/>
    <property type="match status" value="1"/>
</dbReference>
<evidence type="ECO:0000256" key="1">
    <source>
        <dbReference type="SAM" id="Coils"/>
    </source>
</evidence>
<keyword evidence="1" id="KW-0175">Coiled coil</keyword>
<sequence length="1706" mass="193087">MKQNKEKPCQNNITKLNTDIEKKSSMSSLIIWNITKALEINPDLNLKKALVTAQERLDQNPREVNMFLSEDPEGRHLACALLAWQRLGHRGGDSLHQFYETRKTEENEANCRKKHCVNEVNLSTETANIGSNLNYYEPQNEFRYSAIKNEKLAYSSSPVGPVIKLPVQTKIVMRLENTSTTARQSNAKEKSKEQEKDIMTKIDAACCLDSGCAERLAAMEATTNELRTRAIKLARREAERVELLERAEAAWKDLELGYERRLTLAEEKEEDLTKQIKKIIEDRNGYKNDCTTMAEQLKCKVEAAEKDRSRLKDVEKEINSRACIRLKLSEEMARGDAVLADAQCKSAQLTRDLRFKEEQVRRKLSTISSDAESARALAIEAERAMRDELGALRDQMTNVSTQLLEEDAENCRIKNELEQLRQTKLEMVEDLEGCKIMCDDRMQGKLDELKSKKEELKKLREKVIDCQCKLPIDVTVEVKRTPSLAATCSCSPDKMTDSCSCTSLRSKLFSNLLSDLFRGLQEELGDIGSQMPCQLLKCLEDKYNWDKSSVVKTNIKNYFSTLLTGELDIAIGTSIEKYHAQWVGASCVDEAKLTMETEDTNESWQQHAIECRAQKLATQLAEQLFQQQADQIVQQARDIVKSGHPCDCKPPSVAYPCVVNEAPFDGERLDDTTRELNRFVRQDLTQYRVQLEDHKKVRPSDRAVLSNNENSRLNNNKPYLNATYDGHNENRSFNTVKKTAVVENKLSKARSKNISSTSRNYNEKQDKFQKNIEKVNNSFAVNLCLCDTDKKDSSKVNHRGNAQRMALNKDKVKVKQKVQRDSKDFVAPQISSIKQTKPINTITSSPVIDKLKKNGTSPIHRSCQSGCVCLHKIPSNTSIDALLKTLATYKNELNTSEKVVEQNVESVSSPVKSTTKTSFDSKNKKDSGSKLDEVEEKEEIIISKSSTIPKATESEFMGTINYEKSCKCIPSDFIDRENLEVEGNNTLRSNYKCVNSAECQCGKTIQSDKITSEQQTMPKQINDLCSFTQTNKTQSEKSVQNLVSEKKFNIETKSNSNGTPEDVPCVCKFSINLLGVTLTDTTSKDENKVTSGNNEQKHVFNSSNFQETTQPVHDPETVSTKIFNMNCQDAVTNICHEINLKEDNIPINENMNQTNDDAIAIKEKQKESSSLCSSNTTNIDSRDLEENTFFLLEKYLRKKLQEFKATCETDSIPFQEEEKIMLKILKKIKETISEAECKISCTCSAGEPPEGSWDRAYSLLQEYIKAKMKRAQCTCALDKGTTKTTCMDGLLTRISSLIEYDFRRIQELYKNKSDRKIGEDIPEKDTNHPMIQKYKKSIEVTKSDRLGLKTETNTMSCQAFIVNDKKMVESATKAVQISKMSNNNISKLVGFDLDEENFSRSISGNLTSIGKVLELLVDKVLPNESKNILQNKANTYTFQPDSQTVDKDQNNALNYNQNIVNVVGKNTSNKLTDSVEPLPYIGCTIDCVCDKNIGSCICIKSAVKQNTSKIADLWSTFLRENNKYVLDSTRLMDNMLSRVYSGKDKQVFDLERSEEEQQQLMKKEEQACETMTDAPSVDNIILKVSTEVCNVAVNFNEMTNTFDDSDTLETCLSDNDIEEWSEAQPSFKLQKSFDKTKSQLHSEIHEIVELKNDTTGLTSGICDCNKVPVCHVKLLVDNIEQKLMQSECTCDSLSSNVCPVHSLKYF</sequence>
<keyword evidence="3" id="KW-1185">Reference proteome</keyword>
<feature type="compositionally biased region" description="Low complexity" evidence="2">
    <location>
        <begin position="906"/>
        <end position="918"/>
    </location>
</feature>